<reference evidence="1 2" key="1">
    <citation type="submission" date="2016-11" db="EMBL/GenBank/DDBJ databases">
        <authorList>
            <person name="Jaros S."/>
            <person name="Januszkiewicz K."/>
            <person name="Wedrychowicz H."/>
        </authorList>
    </citation>
    <scope>NUCLEOTIDE SEQUENCE [LARGE SCALE GENOMIC DNA]</scope>
    <source>
        <strain evidence="1 2">DSM 14828</strain>
    </source>
</reference>
<protein>
    <submittedName>
        <fullName evidence="1">Predicted house-cleaning noncanonical NTP pyrophosphatase, all-alpha NTP-PPase (MazG) superfamily</fullName>
    </submittedName>
</protein>
<proteinExistence type="predicted"/>
<gene>
    <name evidence="1" type="ORF">SAMN02746064_00722</name>
</gene>
<sequence>MKITYNKLIRDKIPELIEKSGRKHSVKELNEKEYHDALIDKIIEEIQEFRESDNEEELADIYEALECLVELKDYEPMHIDYLRLKKREAQGSFNKRLLLEEVEEEES</sequence>
<dbReference type="CDD" id="cd11532">
    <property type="entry name" value="NTP-PPase_COG4997"/>
    <property type="match status" value="1"/>
</dbReference>
<organism evidence="1 2">
    <name type="scientific">Alkalibacter saccharofermentans DSM 14828</name>
    <dbReference type="NCBI Taxonomy" id="1120975"/>
    <lineage>
        <taxon>Bacteria</taxon>
        <taxon>Bacillati</taxon>
        <taxon>Bacillota</taxon>
        <taxon>Clostridia</taxon>
        <taxon>Eubacteriales</taxon>
        <taxon>Eubacteriaceae</taxon>
        <taxon>Alkalibacter</taxon>
    </lineage>
</organism>
<dbReference type="EMBL" id="FQTU01000003">
    <property type="protein sequence ID" value="SHE54521.1"/>
    <property type="molecule type" value="Genomic_DNA"/>
</dbReference>
<dbReference type="Proteomes" id="UP000184251">
    <property type="component" value="Unassembled WGS sequence"/>
</dbReference>
<dbReference type="RefSeq" id="WP_073269717.1">
    <property type="nucleotide sequence ID" value="NZ_FQTU01000003.1"/>
</dbReference>
<evidence type="ECO:0000313" key="2">
    <source>
        <dbReference type="Proteomes" id="UP000184251"/>
    </source>
</evidence>
<name>A0A1M4UCD7_9FIRM</name>
<dbReference type="AlphaFoldDB" id="A0A1M4UCD7"/>
<dbReference type="InterPro" id="IPR038735">
    <property type="entry name" value="MSMEG_1276-like_NTP-PPase_dom"/>
</dbReference>
<dbReference type="STRING" id="1120975.SAMN02746064_00722"/>
<evidence type="ECO:0000313" key="1">
    <source>
        <dbReference type="EMBL" id="SHE54521.1"/>
    </source>
</evidence>
<keyword evidence="2" id="KW-1185">Reference proteome</keyword>
<dbReference type="OrthoDB" id="9813491at2"/>
<accession>A0A1M4UCD7</accession>